<reference evidence="17" key="1">
    <citation type="submission" date="2019-07" db="EMBL/GenBank/DDBJ databases">
        <title>Chitinimonas sp. nov., isolated from Ny-Alesund, arctica soil.</title>
        <authorList>
            <person name="Xu Q."/>
            <person name="Peng F."/>
        </authorList>
    </citation>
    <scope>NUCLEOTIDE SEQUENCE [LARGE SCALE GENOMIC DNA]</scope>
    <source>
        <strain evidence="17">R3-44</strain>
    </source>
</reference>
<dbReference type="GO" id="GO:0031992">
    <property type="term" value="F:energy transducer activity"/>
    <property type="evidence" value="ECO:0007669"/>
    <property type="project" value="InterPro"/>
</dbReference>
<dbReference type="Pfam" id="PF03544">
    <property type="entry name" value="TonB_C"/>
    <property type="match status" value="1"/>
</dbReference>
<feature type="domain" description="TonB C-terminal" evidence="15">
    <location>
        <begin position="251"/>
        <end position="337"/>
    </location>
</feature>
<comment type="function">
    <text evidence="13">Interacts with outer membrane receptor proteins that carry out high-affinity binding and energy dependent uptake into the periplasmic space of specific substrates. It could act to transduce energy from the cytoplasmic membrane to specific energy-requiring processes in the outer membrane, resulting in the release into the periplasm of ligands bound by these outer membrane proteins.</text>
</comment>
<evidence type="ECO:0000256" key="3">
    <source>
        <dbReference type="ARBA" id="ARBA00022362"/>
    </source>
</evidence>
<dbReference type="PANTHER" id="PTHR33446">
    <property type="entry name" value="PROTEIN TONB-RELATED"/>
    <property type="match status" value="1"/>
</dbReference>
<evidence type="ECO:0000256" key="10">
    <source>
        <dbReference type="ARBA" id="ARBA00022989"/>
    </source>
</evidence>
<keyword evidence="10" id="KW-1133">Transmembrane helix</keyword>
<evidence type="ECO:0000313" key="16">
    <source>
        <dbReference type="EMBL" id="QDQ27636.1"/>
    </source>
</evidence>
<evidence type="ECO:0000313" key="17">
    <source>
        <dbReference type="Proteomes" id="UP000317550"/>
    </source>
</evidence>
<dbReference type="OrthoDB" id="9182849at2"/>
<evidence type="ECO:0000256" key="6">
    <source>
        <dbReference type="ARBA" id="ARBA00022519"/>
    </source>
</evidence>
<evidence type="ECO:0000256" key="11">
    <source>
        <dbReference type="ARBA" id="ARBA00023136"/>
    </source>
</evidence>
<evidence type="ECO:0000256" key="5">
    <source>
        <dbReference type="ARBA" id="ARBA00022475"/>
    </source>
</evidence>
<evidence type="ECO:0000256" key="14">
    <source>
        <dbReference type="SAM" id="MobiDB-lite"/>
    </source>
</evidence>
<comment type="similarity">
    <text evidence="2 13">Belongs to the TonB family.</text>
</comment>
<dbReference type="GO" id="GO:0098797">
    <property type="term" value="C:plasma membrane protein complex"/>
    <property type="evidence" value="ECO:0007669"/>
    <property type="project" value="TreeGrafter"/>
</dbReference>
<evidence type="ECO:0000256" key="8">
    <source>
        <dbReference type="ARBA" id="ARBA00022737"/>
    </source>
</evidence>
<accession>A0A516SHK5</accession>
<feature type="compositionally biased region" description="Basic and acidic residues" evidence="14">
    <location>
        <begin position="260"/>
        <end position="272"/>
    </location>
</feature>
<dbReference type="GO" id="GO:0015031">
    <property type="term" value="P:protein transport"/>
    <property type="evidence" value="ECO:0007669"/>
    <property type="project" value="UniProtKB-UniRule"/>
</dbReference>
<evidence type="ECO:0000256" key="13">
    <source>
        <dbReference type="RuleBase" id="RU362123"/>
    </source>
</evidence>
<evidence type="ECO:0000256" key="4">
    <source>
        <dbReference type="ARBA" id="ARBA00022448"/>
    </source>
</evidence>
<dbReference type="KEGG" id="cari:FNU76_15465"/>
<dbReference type="PROSITE" id="PS52015">
    <property type="entry name" value="TONB_CTD"/>
    <property type="match status" value="1"/>
</dbReference>
<dbReference type="InterPro" id="IPR006260">
    <property type="entry name" value="TonB/TolA_C"/>
</dbReference>
<dbReference type="InterPro" id="IPR051045">
    <property type="entry name" value="TonB-dependent_transducer"/>
</dbReference>
<keyword evidence="7" id="KW-0812">Transmembrane</keyword>
<comment type="subunit">
    <text evidence="12">Homodimer. Forms a complex with the accessory proteins ExbB and ExbD.</text>
</comment>
<dbReference type="PANTHER" id="PTHR33446:SF8">
    <property type="entry name" value="PROTEIN TONB"/>
    <property type="match status" value="1"/>
</dbReference>
<dbReference type="RefSeq" id="WP_144279029.1">
    <property type="nucleotide sequence ID" value="NZ_CP041730.1"/>
</dbReference>
<proteinExistence type="inferred from homology"/>
<dbReference type="GO" id="GO:0015891">
    <property type="term" value="P:siderophore transport"/>
    <property type="evidence" value="ECO:0007669"/>
    <property type="project" value="InterPro"/>
</dbReference>
<keyword evidence="9 13" id="KW-0653">Protein transport</keyword>
<gene>
    <name evidence="16" type="ORF">FNU76_15465</name>
</gene>
<protein>
    <recommendedName>
        <fullName evidence="3 13">Protein TonB</fullName>
    </recommendedName>
</protein>
<keyword evidence="5 13" id="KW-1003">Cell membrane</keyword>
<keyword evidence="17" id="KW-1185">Reference proteome</keyword>
<feature type="region of interest" description="Disordered" evidence="14">
    <location>
        <begin position="243"/>
        <end position="272"/>
    </location>
</feature>
<dbReference type="Proteomes" id="UP000317550">
    <property type="component" value="Chromosome"/>
</dbReference>
<dbReference type="Gene3D" id="3.30.2420.10">
    <property type="entry name" value="TonB"/>
    <property type="match status" value="1"/>
</dbReference>
<dbReference type="GO" id="GO:0030288">
    <property type="term" value="C:outer membrane-bounded periplasmic space"/>
    <property type="evidence" value="ECO:0007669"/>
    <property type="project" value="InterPro"/>
</dbReference>
<evidence type="ECO:0000259" key="15">
    <source>
        <dbReference type="PROSITE" id="PS52015"/>
    </source>
</evidence>
<dbReference type="PRINTS" id="PR01374">
    <property type="entry name" value="TONBPROTEIN"/>
</dbReference>
<keyword evidence="13" id="KW-0735">Signal-anchor</keyword>
<dbReference type="InterPro" id="IPR037682">
    <property type="entry name" value="TonB_C"/>
</dbReference>
<organism evidence="16 17">
    <name type="scientific">Chitinimonas arctica</name>
    <dbReference type="NCBI Taxonomy" id="2594795"/>
    <lineage>
        <taxon>Bacteria</taxon>
        <taxon>Pseudomonadati</taxon>
        <taxon>Pseudomonadota</taxon>
        <taxon>Betaproteobacteria</taxon>
        <taxon>Neisseriales</taxon>
        <taxon>Chitinibacteraceae</taxon>
        <taxon>Chitinimonas</taxon>
    </lineage>
</organism>
<sequence length="337" mass="36007">MSSPNLLAVYVRTSAGEGELASPTNGLSINQRKLLQWCDGQLTVMEMAERLATGHSVDAEHVARDMEKLEKLSLLKPLGAGINVATPLNATFQPKKRLPWWLVGTGAVVVVGGLVAFSQQAEPVQATSQVGAPGAQARLAPEETEQQIFGVMPNPARWFSPGQKPEPKPVEEKVAETKPVPVAPKAADPKLAQAAAAVAKPVPAPVPVPAPAAITPTTAPAPLAVEPVPKPEPVVPVQVASAQPILARPEPPPPNRKPIHREQPEFPREATRDGIETGRVRARMTVNEAGQVVKVDILESKPRKVFDRAVLAALTKWRFQQAAAGFTVDTEVDFRDN</sequence>
<keyword evidence="6 13" id="KW-0997">Cell inner membrane</keyword>
<dbReference type="InterPro" id="IPR003538">
    <property type="entry name" value="TonB"/>
</dbReference>
<evidence type="ECO:0000256" key="7">
    <source>
        <dbReference type="ARBA" id="ARBA00022692"/>
    </source>
</evidence>
<comment type="subcellular location">
    <subcellularLocation>
        <location evidence="1 13">Cell inner membrane</location>
        <topology evidence="1 13">Single-pass membrane protein</topology>
        <orientation evidence="1 13">Periplasmic side</orientation>
    </subcellularLocation>
</comment>
<evidence type="ECO:0000256" key="9">
    <source>
        <dbReference type="ARBA" id="ARBA00022927"/>
    </source>
</evidence>
<keyword evidence="11" id="KW-0472">Membrane</keyword>
<name>A0A516SHK5_9NEIS</name>
<evidence type="ECO:0000256" key="2">
    <source>
        <dbReference type="ARBA" id="ARBA00006555"/>
    </source>
</evidence>
<dbReference type="NCBIfam" id="TIGR01352">
    <property type="entry name" value="tonB_Cterm"/>
    <property type="match status" value="1"/>
</dbReference>
<dbReference type="AlphaFoldDB" id="A0A516SHK5"/>
<evidence type="ECO:0000256" key="1">
    <source>
        <dbReference type="ARBA" id="ARBA00004383"/>
    </source>
</evidence>
<evidence type="ECO:0000256" key="12">
    <source>
        <dbReference type="ARBA" id="ARBA00025849"/>
    </source>
</evidence>
<dbReference type="GO" id="GO:0055085">
    <property type="term" value="P:transmembrane transport"/>
    <property type="evidence" value="ECO:0007669"/>
    <property type="project" value="InterPro"/>
</dbReference>
<dbReference type="EMBL" id="CP041730">
    <property type="protein sequence ID" value="QDQ27636.1"/>
    <property type="molecule type" value="Genomic_DNA"/>
</dbReference>
<keyword evidence="8" id="KW-0677">Repeat</keyword>
<dbReference type="SUPFAM" id="SSF74653">
    <property type="entry name" value="TolA/TonB C-terminal domain"/>
    <property type="match status" value="1"/>
</dbReference>
<keyword evidence="4 13" id="KW-0813">Transport</keyword>